<feature type="transmembrane region" description="Helical" evidence="5">
    <location>
        <begin position="295"/>
        <end position="314"/>
    </location>
</feature>
<evidence type="ECO:0000259" key="6">
    <source>
        <dbReference type="Pfam" id="PF12698"/>
    </source>
</evidence>
<evidence type="ECO:0000256" key="3">
    <source>
        <dbReference type="ARBA" id="ARBA00022989"/>
    </source>
</evidence>
<feature type="transmembrane region" description="Helical" evidence="5">
    <location>
        <begin position="186"/>
        <end position="206"/>
    </location>
</feature>
<accession>A0A2Y9BIL7</accession>
<sequence>MTIFKGYMKITKQNAAIIILYLVVFFGITLMIQSSVKSTMNDSYTAHSVKLAFVDEDGGEMAKGLMQYLEKYHQVTLTENNKEELQENMFYSNIEYIVKIPAGFEEKCLDGDEKLSVTKIPGSYTSFYVDQQINSFLNNMKTYNAAGYTVGEAVKAVNEAKEPSVTMLASNGNAGEAPVYSYYFQYIPYLLLSILCYVLGNILSVFHKPDIQKRMQASAVSARRQNMEALLAASVFGLVLWGISMAGNLILYGKEFLQSKNVPYYIINSLIMLVVALSLAYMVGMITNNTNALNGIVNILSLGMGFLCGVFVPLELLGKGVKTVAQFLPVYWYVKGNDLLAEYGSITGNVRTEILQAFGIQLVFAAAILCIAMVISKRKRLGT</sequence>
<evidence type="ECO:0000256" key="1">
    <source>
        <dbReference type="ARBA" id="ARBA00004141"/>
    </source>
</evidence>
<keyword evidence="3 5" id="KW-1133">Transmembrane helix</keyword>
<keyword evidence="2 5" id="KW-0812">Transmembrane</keyword>
<name>A0A2Y9BIL7_9FIRM</name>
<feature type="transmembrane region" description="Helical" evidence="5">
    <location>
        <begin position="264"/>
        <end position="283"/>
    </location>
</feature>
<reference evidence="7 8" key="1">
    <citation type="submission" date="2018-05" db="EMBL/GenBank/DDBJ databases">
        <title>The Hungate 1000. A catalogue of reference genomes from the rumen microbiome.</title>
        <authorList>
            <person name="Kelly W."/>
        </authorList>
    </citation>
    <scope>NUCLEOTIDE SEQUENCE [LARGE SCALE GENOMIC DNA]</scope>
    <source>
        <strain evidence="7 8">NLAE-zl-C242</strain>
    </source>
</reference>
<dbReference type="PANTHER" id="PTHR43077:SF10">
    <property type="entry name" value="TRANSPORT PERMEASE PROTEIN"/>
    <property type="match status" value="1"/>
</dbReference>
<organism evidence="7 8">
    <name type="scientific">Faecalicatena orotica</name>
    <dbReference type="NCBI Taxonomy" id="1544"/>
    <lineage>
        <taxon>Bacteria</taxon>
        <taxon>Bacillati</taxon>
        <taxon>Bacillota</taxon>
        <taxon>Clostridia</taxon>
        <taxon>Lachnospirales</taxon>
        <taxon>Lachnospiraceae</taxon>
        <taxon>Faecalicatena</taxon>
    </lineage>
</organism>
<keyword evidence="4 5" id="KW-0472">Membrane</keyword>
<dbReference type="InterPro" id="IPR051328">
    <property type="entry name" value="T7SS_ABC-Transporter"/>
</dbReference>
<evidence type="ECO:0000313" key="7">
    <source>
        <dbReference type="EMBL" id="PWJ23125.1"/>
    </source>
</evidence>
<proteinExistence type="predicted"/>
<feature type="transmembrane region" description="Helical" evidence="5">
    <location>
        <begin position="354"/>
        <end position="375"/>
    </location>
</feature>
<comment type="subcellular location">
    <subcellularLocation>
        <location evidence="1">Membrane</location>
        <topology evidence="1">Multi-pass membrane protein</topology>
    </subcellularLocation>
</comment>
<dbReference type="GO" id="GO:0140359">
    <property type="term" value="F:ABC-type transporter activity"/>
    <property type="evidence" value="ECO:0007669"/>
    <property type="project" value="InterPro"/>
</dbReference>
<dbReference type="AlphaFoldDB" id="A0A2Y9BIL7"/>
<dbReference type="PANTHER" id="PTHR43077">
    <property type="entry name" value="TRANSPORT PERMEASE YVFS-RELATED"/>
    <property type="match status" value="1"/>
</dbReference>
<feature type="domain" description="ABC-2 type transporter transmembrane" evidence="6">
    <location>
        <begin position="18"/>
        <end position="373"/>
    </location>
</feature>
<evidence type="ECO:0000313" key="8">
    <source>
        <dbReference type="Proteomes" id="UP000245845"/>
    </source>
</evidence>
<evidence type="ECO:0000256" key="5">
    <source>
        <dbReference type="SAM" id="Phobius"/>
    </source>
</evidence>
<gene>
    <name evidence="7" type="ORF">A8806_11559</name>
</gene>
<protein>
    <submittedName>
        <fullName evidence="7">ABC-2 type transport system permease protein</fullName>
    </submittedName>
</protein>
<dbReference type="OrthoDB" id="9774039at2"/>
<dbReference type="EMBL" id="QGDL01000015">
    <property type="protein sequence ID" value="PWJ23125.1"/>
    <property type="molecule type" value="Genomic_DNA"/>
</dbReference>
<dbReference type="GO" id="GO:0016020">
    <property type="term" value="C:membrane"/>
    <property type="evidence" value="ECO:0007669"/>
    <property type="project" value="UniProtKB-SubCell"/>
</dbReference>
<keyword evidence="8" id="KW-1185">Reference proteome</keyword>
<comment type="caution">
    <text evidence="7">The sequence shown here is derived from an EMBL/GenBank/DDBJ whole genome shotgun (WGS) entry which is preliminary data.</text>
</comment>
<dbReference type="Gene3D" id="3.40.1710.10">
    <property type="entry name" value="abc type-2 transporter like domain"/>
    <property type="match status" value="1"/>
</dbReference>
<feature type="transmembrane region" description="Helical" evidence="5">
    <location>
        <begin position="15"/>
        <end position="36"/>
    </location>
</feature>
<evidence type="ECO:0000256" key="2">
    <source>
        <dbReference type="ARBA" id="ARBA00022692"/>
    </source>
</evidence>
<feature type="transmembrane region" description="Helical" evidence="5">
    <location>
        <begin position="227"/>
        <end position="252"/>
    </location>
</feature>
<evidence type="ECO:0000256" key="4">
    <source>
        <dbReference type="ARBA" id="ARBA00023136"/>
    </source>
</evidence>
<dbReference type="InterPro" id="IPR013525">
    <property type="entry name" value="ABC2_TM"/>
</dbReference>
<dbReference type="Pfam" id="PF12698">
    <property type="entry name" value="ABC2_membrane_3"/>
    <property type="match status" value="1"/>
</dbReference>
<dbReference type="RefSeq" id="WP_109733116.1">
    <property type="nucleotide sequence ID" value="NZ_BAAACK010000024.1"/>
</dbReference>
<dbReference type="Proteomes" id="UP000245845">
    <property type="component" value="Unassembled WGS sequence"/>
</dbReference>